<dbReference type="EMBL" id="AHMI02000338">
    <property type="protein sequence ID" value="EMY11969.1"/>
    <property type="molecule type" value="Genomic_DNA"/>
</dbReference>
<feature type="compositionally biased region" description="Gly residues" evidence="4">
    <location>
        <begin position="29"/>
        <end position="41"/>
    </location>
</feature>
<name>N1U262_9LEPT</name>
<keyword evidence="2" id="KW-0964">Secreted</keyword>
<dbReference type="Pfam" id="PF03534">
    <property type="entry name" value="SpvB"/>
    <property type="match status" value="1"/>
</dbReference>
<feature type="region of interest" description="Disordered" evidence="4">
    <location>
        <begin position="24"/>
        <end position="54"/>
    </location>
</feature>
<comment type="caution">
    <text evidence="5">The sequence shown here is derived from an EMBL/GenBank/DDBJ whole genome shotgun (WGS) entry which is preliminary data.</text>
</comment>
<dbReference type="GO" id="GO:0005576">
    <property type="term" value="C:extracellular region"/>
    <property type="evidence" value="ECO:0007669"/>
    <property type="project" value="UniProtKB-SubCell"/>
</dbReference>
<accession>N1U262</accession>
<evidence type="ECO:0000256" key="3">
    <source>
        <dbReference type="ARBA" id="ARBA00023026"/>
    </source>
</evidence>
<dbReference type="AlphaFoldDB" id="N1U262"/>
<dbReference type="Proteomes" id="UP000012249">
    <property type="component" value="Unassembled WGS sequence"/>
</dbReference>
<proteinExistence type="predicted"/>
<organism evidence="5 6">
    <name type="scientific">Leptospira weilii str. Ecochallenge</name>
    <dbReference type="NCBI Taxonomy" id="1049986"/>
    <lineage>
        <taxon>Bacteria</taxon>
        <taxon>Pseudomonadati</taxon>
        <taxon>Spirochaetota</taxon>
        <taxon>Spirochaetia</taxon>
        <taxon>Leptospirales</taxon>
        <taxon>Leptospiraceae</taxon>
        <taxon>Leptospira</taxon>
    </lineage>
</organism>
<evidence type="ECO:0000256" key="1">
    <source>
        <dbReference type="ARBA" id="ARBA00004613"/>
    </source>
</evidence>
<dbReference type="GO" id="GO:0005737">
    <property type="term" value="C:cytoplasm"/>
    <property type="evidence" value="ECO:0007669"/>
    <property type="project" value="InterPro"/>
</dbReference>
<dbReference type="InterPro" id="IPR003284">
    <property type="entry name" value="Sal_SpvB"/>
</dbReference>
<protein>
    <submittedName>
        <fullName evidence="5">Virulence plasmid 65kDa B domain protein</fullName>
    </submittedName>
</protein>
<gene>
    <name evidence="5" type="ORF">LEP1GSC043_0034</name>
</gene>
<sequence length="124" mass="12474">MPGKHGNKNNWWIALAGLVPGTSFPSSGSGVGSGPGSGNGLPGSAPAPEGSDLFSISTNYSQAIDNPETKADPLAGAGFIAPPEMSHYGNVSLSYPIQTPAGRSGVEPKLTITYSSTQGDGWLG</sequence>
<evidence type="ECO:0000313" key="6">
    <source>
        <dbReference type="Proteomes" id="UP000012249"/>
    </source>
</evidence>
<evidence type="ECO:0000313" key="5">
    <source>
        <dbReference type="EMBL" id="EMY11969.1"/>
    </source>
</evidence>
<comment type="subcellular location">
    <subcellularLocation>
        <location evidence="1">Secreted</location>
    </subcellularLocation>
</comment>
<feature type="non-terminal residue" evidence="5">
    <location>
        <position position="124"/>
    </location>
</feature>
<keyword evidence="3" id="KW-0843">Virulence</keyword>
<evidence type="ECO:0000256" key="2">
    <source>
        <dbReference type="ARBA" id="ARBA00022525"/>
    </source>
</evidence>
<evidence type="ECO:0000256" key="4">
    <source>
        <dbReference type="SAM" id="MobiDB-lite"/>
    </source>
</evidence>
<reference evidence="5 6" key="1">
    <citation type="submission" date="2013-02" db="EMBL/GenBank/DDBJ databases">
        <authorList>
            <person name="Harkins D.M."/>
            <person name="Durkin A.S."/>
            <person name="Brinkac L.M."/>
            <person name="Haft D.H."/>
            <person name="Selengut J.D."/>
            <person name="Sanka R."/>
            <person name="DePew J."/>
            <person name="Purushe J."/>
            <person name="Haake D.A."/>
            <person name="Matsunaga J."/>
            <person name="Vinetz J.M."/>
            <person name="Sutton G.G."/>
            <person name="Nierman W.C."/>
            <person name="Fouts D.E."/>
        </authorList>
    </citation>
    <scope>NUCLEOTIDE SEQUENCE [LARGE SCALE GENOMIC DNA]</scope>
    <source>
        <strain evidence="5 6">Ecochallenge</strain>
    </source>
</reference>